<dbReference type="PROSITE" id="PS50404">
    <property type="entry name" value="GST_NTER"/>
    <property type="match status" value="1"/>
</dbReference>
<accession>A0A369TAA3</accession>
<evidence type="ECO:0000259" key="4">
    <source>
        <dbReference type="PROSITE" id="PS50405"/>
    </source>
</evidence>
<proteinExistence type="predicted"/>
<evidence type="ECO:0000259" key="3">
    <source>
        <dbReference type="PROSITE" id="PS50404"/>
    </source>
</evidence>
<feature type="domain" description="GST N-terminal" evidence="3">
    <location>
        <begin position="2"/>
        <end position="83"/>
    </location>
</feature>
<evidence type="ECO:0000313" key="6">
    <source>
        <dbReference type="Proteomes" id="UP000253941"/>
    </source>
</evidence>
<dbReference type="SFLD" id="SFLDG00358">
    <property type="entry name" value="Main_(cytGST)"/>
    <property type="match status" value="1"/>
</dbReference>
<dbReference type="InterPro" id="IPR004045">
    <property type="entry name" value="Glutathione_S-Trfase_N"/>
</dbReference>
<protein>
    <recommendedName>
        <fullName evidence="1">glutathione transferase</fullName>
        <ecNumber evidence="1">2.5.1.18</ecNumber>
    </recommendedName>
</protein>
<dbReference type="InterPro" id="IPR036249">
    <property type="entry name" value="Thioredoxin-like_sf"/>
</dbReference>
<dbReference type="SUPFAM" id="SSF52833">
    <property type="entry name" value="Thioredoxin-like"/>
    <property type="match status" value="1"/>
</dbReference>
<dbReference type="SFLD" id="SFLDS00019">
    <property type="entry name" value="Glutathione_Transferase_(cytos"/>
    <property type="match status" value="1"/>
</dbReference>
<evidence type="ECO:0000256" key="1">
    <source>
        <dbReference type="ARBA" id="ARBA00012452"/>
    </source>
</evidence>
<evidence type="ECO:0000256" key="2">
    <source>
        <dbReference type="ARBA" id="ARBA00022679"/>
    </source>
</evidence>
<keyword evidence="6" id="KW-1185">Reference proteome</keyword>
<dbReference type="PROSITE" id="PS50405">
    <property type="entry name" value="GST_CTER"/>
    <property type="match status" value="1"/>
</dbReference>
<dbReference type="EMBL" id="QPMH01000009">
    <property type="protein sequence ID" value="RDD61792.1"/>
    <property type="molecule type" value="Genomic_DNA"/>
</dbReference>
<dbReference type="RefSeq" id="WP_114582334.1">
    <property type="nucleotide sequence ID" value="NZ_QPMH01000009.1"/>
</dbReference>
<evidence type="ECO:0000313" key="5">
    <source>
        <dbReference type="EMBL" id="RDD61792.1"/>
    </source>
</evidence>
<dbReference type="Gene3D" id="3.40.30.10">
    <property type="entry name" value="Glutaredoxin"/>
    <property type="match status" value="1"/>
</dbReference>
<dbReference type="EC" id="2.5.1.18" evidence="1"/>
<dbReference type="Gene3D" id="1.20.1050.10">
    <property type="match status" value="1"/>
</dbReference>
<feature type="domain" description="GST C-terminal" evidence="4">
    <location>
        <begin position="88"/>
        <end position="212"/>
    </location>
</feature>
<organism evidence="5 6">
    <name type="scientific">Ferruginivarius sediminum</name>
    <dbReference type="NCBI Taxonomy" id="2661937"/>
    <lineage>
        <taxon>Bacteria</taxon>
        <taxon>Pseudomonadati</taxon>
        <taxon>Pseudomonadota</taxon>
        <taxon>Alphaproteobacteria</taxon>
        <taxon>Rhodospirillales</taxon>
        <taxon>Rhodospirillaceae</taxon>
        <taxon>Ferruginivarius</taxon>
    </lineage>
</organism>
<dbReference type="PANTHER" id="PTHR43900:SF3">
    <property type="entry name" value="GLUTATHIONE S-TRANSFERASE RHO"/>
    <property type="match status" value="1"/>
</dbReference>
<keyword evidence="2 5" id="KW-0808">Transferase</keyword>
<dbReference type="InterPro" id="IPR010987">
    <property type="entry name" value="Glutathione-S-Trfase_C-like"/>
</dbReference>
<dbReference type="GO" id="GO:0043295">
    <property type="term" value="F:glutathione binding"/>
    <property type="evidence" value="ECO:0007669"/>
    <property type="project" value="TreeGrafter"/>
</dbReference>
<reference evidence="5 6" key="1">
    <citation type="submission" date="2018-07" db="EMBL/GenBank/DDBJ databases">
        <title>Venubactetium sediminum gen. nov., sp. nov., isolated from a marine solar saltern.</title>
        <authorList>
            <person name="Wang S."/>
        </authorList>
    </citation>
    <scope>NUCLEOTIDE SEQUENCE [LARGE SCALE GENOMIC DNA]</scope>
    <source>
        <strain evidence="5 6">WD2A32</strain>
    </source>
</reference>
<dbReference type="Pfam" id="PF00043">
    <property type="entry name" value="GST_C"/>
    <property type="match status" value="1"/>
</dbReference>
<dbReference type="InterPro" id="IPR004046">
    <property type="entry name" value="GST_C"/>
</dbReference>
<gene>
    <name evidence="5" type="ORF">DRB17_11410</name>
</gene>
<dbReference type="InterPro" id="IPR036282">
    <property type="entry name" value="Glutathione-S-Trfase_C_sf"/>
</dbReference>
<sequence length="212" mass="23463">MADPIIFGPNYSTYVRSVRMALEEKGAAYKLHEVDIFSGENQNPDFLARQPFGKVPAFEHDGFQLYETDAITRYVDMTFEGPSLQPQDARGQARMTQIIGIVNAYAYPPIVGKLVIQRLVMPKLNETPDEQAIAEALPDARKVLAELERLIGENAYAAGSHLSLADLQLLPVLDYLSMTPEGGELLAEVPRVKALHAKLAERESAKRTAPQL</sequence>
<dbReference type="GO" id="GO:0004364">
    <property type="term" value="F:glutathione transferase activity"/>
    <property type="evidence" value="ECO:0007669"/>
    <property type="project" value="UniProtKB-EC"/>
</dbReference>
<dbReference type="SUPFAM" id="SSF47616">
    <property type="entry name" value="GST C-terminal domain-like"/>
    <property type="match status" value="1"/>
</dbReference>
<name>A0A369TAA3_9PROT</name>
<dbReference type="PANTHER" id="PTHR43900">
    <property type="entry name" value="GLUTATHIONE S-TRANSFERASE RHO"/>
    <property type="match status" value="1"/>
</dbReference>
<dbReference type="GO" id="GO:0005737">
    <property type="term" value="C:cytoplasm"/>
    <property type="evidence" value="ECO:0007669"/>
    <property type="project" value="TreeGrafter"/>
</dbReference>
<dbReference type="InterPro" id="IPR040079">
    <property type="entry name" value="Glutathione_S-Trfase"/>
</dbReference>
<dbReference type="Proteomes" id="UP000253941">
    <property type="component" value="Unassembled WGS sequence"/>
</dbReference>
<comment type="caution">
    <text evidence="5">The sequence shown here is derived from an EMBL/GenBank/DDBJ whole genome shotgun (WGS) entry which is preliminary data.</text>
</comment>
<dbReference type="Pfam" id="PF13417">
    <property type="entry name" value="GST_N_3"/>
    <property type="match status" value="1"/>
</dbReference>
<dbReference type="AlphaFoldDB" id="A0A369TAA3"/>